<accession>A0A3P3VST6</accession>
<keyword evidence="3" id="KW-1185">Reference proteome</keyword>
<dbReference type="InterPro" id="IPR036071">
    <property type="entry name" value="AMMECR1_dom_sf"/>
</dbReference>
<protein>
    <submittedName>
        <fullName evidence="2">AmmeMemoRadiSam system protein A</fullName>
    </submittedName>
</protein>
<dbReference type="PROSITE" id="PS51112">
    <property type="entry name" value="AMMECR1"/>
    <property type="match status" value="1"/>
</dbReference>
<evidence type="ECO:0000259" key="1">
    <source>
        <dbReference type="PROSITE" id="PS51112"/>
    </source>
</evidence>
<proteinExistence type="predicted"/>
<reference evidence="2 3" key="1">
    <citation type="submission" date="2018-11" db="EMBL/GenBank/DDBJ databases">
        <title>YIM 102482-1 draft genome.</title>
        <authorList>
            <person name="Li G."/>
            <person name="Jiang Y."/>
        </authorList>
    </citation>
    <scope>NUCLEOTIDE SEQUENCE [LARGE SCALE GENOMIC DNA]</scope>
    <source>
        <strain evidence="2 3">YIM 102482-1</strain>
    </source>
</reference>
<dbReference type="NCBIfam" id="TIGR04335">
    <property type="entry name" value="AmmeMemoSam_A"/>
    <property type="match status" value="1"/>
</dbReference>
<dbReference type="InterPro" id="IPR027485">
    <property type="entry name" value="AMMECR1_N"/>
</dbReference>
<dbReference type="OrthoDB" id="9785549at2"/>
<name>A0A3P3VST6_9MICO</name>
<dbReference type="Proteomes" id="UP000274391">
    <property type="component" value="Unassembled WGS sequence"/>
</dbReference>
<dbReference type="RefSeq" id="WP_124973687.1">
    <property type="nucleotide sequence ID" value="NZ_RQVS01000017.1"/>
</dbReference>
<comment type="caution">
    <text evidence="2">The sequence shown here is derived from an EMBL/GenBank/DDBJ whole genome shotgun (WGS) entry which is preliminary data.</text>
</comment>
<evidence type="ECO:0000313" key="3">
    <source>
        <dbReference type="Proteomes" id="UP000274391"/>
    </source>
</evidence>
<dbReference type="Pfam" id="PF01871">
    <property type="entry name" value="AMMECR1"/>
    <property type="match status" value="1"/>
</dbReference>
<evidence type="ECO:0000313" key="2">
    <source>
        <dbReference type="EMBL" id="RRJ85815.1"/>
    </source>
</evidence>
<gene>
    <name evidence="2" type="primary">amrA</name>
    <name evidence="2" type="ORF">EG850_11710</name>
</gene>
<dbReference type="Gene3D" id="3.30.700.20">
    <property type="entry name" value="Hypothetical protein ph0010, domain 1"/>
    <property type="match status" value="1"/>
</dbReference>
<dbReference type="AlphaFoldDB" id="A0A3P3VST6"/>
<dbReference type="InterPro" id="IPR002733">
    <property type="entry name" value="AMMECR1_domain"/>
</dbReference>
<feature type="domain" description="AMMECR1" evidence="1">
    <location>
        <begin position="1"/>
        <end position="180"/>
    </location>
</feature>
<dbReference type="SUPFAM" id="SSF143447">
    <property type="entry name" value="AMMECR1-like"/>
    <property type="match status" value="1"/>
</dbReference>
<dbReference type="EMBL" id="RQVS01000017">
    <property type="protein sequence ID" value="RRJ85815.1"/>
    <property type="molecule type" value="Genomic_DNA"/>
</dbReference>
<dbReference type="Gene3D" id="3.30.1490.150">
    <property type="entry name" value="Hypothetical protein ph0010, domain 2"/>
    <property type="match status" value="1"/>
</dbReference>
<organism evidence="2 3">
    <name type="scientific">Gulosibacter macacae</name>
    <dbReference type="NCBI Taxonomy" id="2488791"/>
    <lineage>
        <taxon>Bacteria</taxon>
        <taxon>Bacillati</taxon>
        <taxon>Actinomycetota</taxon>
        <taxon>Actinomycetes</taxon>
        <taxon>Micrococcales</taxon>
        <taxon>Microbacteriaceae</taxon>
        <taxon>Gulosibacter</taxon>
    </lineage>
</organism>
<dbReference type="InterPro" id="IPR027623">
    <property type="entry name" value="AmmeMemoSam_A"/>
</dbReference>
<sequence>MIDGNLVLGLARASILSELGKTVAYPALSERLRERGASSVEVYDTFGHLRGHGSTAEAFRQLGDDISNNAVSAAFRDPKRAPLDLDELDEVRLEVSVLETPERLVASDERAVLKQLRRGVDGVMIRYGKHHAAVLPQAWERYTNSLDMVTHLKHRAGIPLDFWSDEVSLSRFRVRTFREQ</sequence>